<evidence type="ECO:0000259" key="1">
    <source>
        <dbReference type="Pfam" id="PF00881"/>
    </source>
</evidence>
<evidence type="ECO:0000313" key="3">
    <source>
        <dbReference type="Proteomes" id="UP000054051"/>
    </source>
</evidence>
<protein>
    <recommendedName>
        <fullName evidence="1">Nitroreductase domain-containing protein</fullName>
    </recommendedName>
</protein>
<feature type="domain" description="Nitroreductase" evidence="1">
    <location>
        <begin position="141"/>
        <end position="330"/>
    </location>
</feature>
<dbReference type="EMBL" id="CAFB01000042">
    <property type="protein sequence ID" value="CCD29518.1"/>
    <property type="molecule type" value="Genomic_DNA"/>
</dbReference>
<evidence type="ECO:0000313" key="2">
    <source>
        <dbReference type="EMBL" id="CCD29518.1"/>
    </source>
</evidence>
<name>G2J9S1_9BURK</name>
<dbReference type="NCBIfam" id="TIGR03605">
    <property type="entry name" value="antibiot_sagB"/>
    <property type="match status" value="1"/>
</dbReference>
<dbReference type="OrthoDB" id="9802775at2"/>
<gene>
    <name evidence="2" type="ORF">CAGGBEG34_250020</name>
</gene>
<dbReference type="CDD" id="cd02142">
    <property type="entry name" value="McbC_SagB-like_oxidoreductase"/>
    <property type="match status" value="1"/>
</dbReference>
<dbReference type="PANTHER" id="PTHR43745">
    <property type="entry name" value="NITROREDUCTASE MJ1384-RELATED"/>
    <property type="match status" value="1"/>
</dbReference>
<dbReference type="GO" id="GO:0016491">
    <property type="term" value="F:oxidoreductase activity"/>
    <property type="evidence" value="ECO:0007669"/>
    <property type="project" value="InterPro"/>
</dbReference>
<dbReference type="AlphaFoldDB" id="G2J9S1"/>
<dbReference type="InterPro" id="IPR000415">
    <property type="entry name" value="Nitroreductase-like"/>
</dbReference>
<dbReference type="STRING" id="1070319.CAGGBEG34_250020"/>
<proteinExistence type="predicted"/>
<dbReference type="SUPFAM" id="SSF55469">
    <property type="entry name" value="FMN-dependent nitroreductase-like"/>
    <property type="match status" value="1"/>
</dbReference>
<sequence>MTPELFLRIVDGKVIVWDYAHHTQFEIDDPHLERLIALCSGAEPTDSEIDQTLQSSGVLNARYPEQWGWDCLSRIFHRGTQIDLKPGEPLRTEDGAQEYVDYCAAIADKAPPMHLELPGQTVPLPDADMARLSATTLADALRARNTCRAFDAEPLELRQVSTALWATFGAVHGDKRYDMETQGLLPIGYRRTSPSGGSLQTSEPYLVALRIRGLAPGVYHYRSHQHKLSVVQDSFDPALLGPLLGQQNFANDLAYGIFIVSRFHKLWWKYPHSRAYRVALLDIGCLIQTFQLICAAQNVQSWPAGHFIDAEVNPLLRLDTERESAMFFVGAGRGSGPLSRNQFSILQSRMQPPTSEPVHDLTARP</sequence>
<dbReference type="Pfam" id="PF00881">
    <property type="entry name" value="Nitroreductase"/>
    <property type="match status" value="1"/>
</dbReference>
<dbReference type="Proteomes" id="UP000054051">
    <property type="component" value="Unassembled WGS sequence"/>
</dbReference>
<dbReference type="PANTHER" id="PTHR43745:SF2">
    <property type="entry name" value="NITROREDUCTASE MJ1384-RELATED"/>
    <property type="match status" value="1"/>
</dbReference>
<dbReference type="RefSeq" id="WP_006682707.1">
    <property type="nucleotide sequence ID" value="NZ_CAFB01000042.1"/>
</dbReference>
<comment type="caution">
    <text evidence="2">The sequence shown here is derived from an EMBL/GenBank/DDBJ whole genome shotgun (WGS) entry which is preliminary data.</text>
</comment>
<dbReference type="InterPro" id="IPR020051">
    <property type="entry name" value="SagB-type_dehydrogenase"/>
</dbReference>
<organism evidence="2 3">
    <name type="scientific">Candidatus Glomeribacter gigasporarum BEG34</name>
    <dbReference type="NCBI Taxonomy" id="1070319"/>
    <lineage>
        <taxon>Bacteria</taxon>
        <taxon>Pseudomonadati</taxon>
        <taxon>Pseudomonadota</taxon>
        <taxon>Betaproteobacteria</taxon>
        <taxon>Burkholderiales</taxon>
        <taxon>Burkholderiaceae</taxon>
        <taxon>Candidatus Glomeribacter</taxon>
    </lineage>
</organism>
<dbReference type="InterPro" id="IPR029479">
    <property type="entry name" value="Nitroreductase"/>
</dbReference>
<dbReference type="Gene3D" id="3.40.109.10">
    <property type="entry name" value="NADH Oxidase"/>
    <property type="match status" value="1"/>
</dbReference>
<reference evidence="2 3" key="1">
    <citation type="submission" date="2011-08" db="EMBL/GenBank/DDBJ databases">
        <title>The genome of the obligate endobacterium of an arbuscular mycorrhizal fungus reveals an interphylum network of nutritional interactions.</title>
        <authorList>
            <person name="Ghignone S."/>
            <person name="Salvioli A."/>
            <person name="Anca I."/>
            <person name="Lumini E."/>
            <person name="Ortu G."/>
            <person name="Petiti L."/>
            <person name="Cruveiller S."/>
            <person name="Bianciotto V."/>
            <person name="Piffanelli P."/>
            <person name="Lanfranco L."/>
            <person name="Bonfante P."/>
        </authorList>
    </citation>
    <scope>NUCLEOTIDE SEQUENCE [LARGE SCALE GENOMIC DNA]</scope>
    <source>
        <strain evidence="2 3">BEG34</strain>
    </source>
</reference>
<keyword evidence="3" id="KW-1185">Reference proteome</keyword>
<dbReference type="InterPro" id="IPR052544">
    <property type="entry name" value="Bacteriocin_Proc_Enz"/>
</dbReference>
<dbReference type="eggNOG" id="COG0778">
    <property type="taxonomic scope" value="Bacteria"/>
</dbReference>
<accession>G2J9S1</accession>